<evidence type="ECO:0000256" key="9">
    <source>
        <dbReference type="ARBA" id="ARBA00022798"/>
    </source>
</evidence>
<feature type="compositionally biased region" description="Acidic residues" evidence="16">
    <location>
        <begin position="58"/>
        <end position="73"/>
    </location>
</feature>
<evidence type="ECO:0000256" key="16">
    <source>
        <dbReference type="SAM" id="MobiDB-lite"/>
    </source>
</evidence>
<dbReference type="STRING" id="1051890.A0A3N4MCG7"/>
<name>A0A3N4MCG7_9PEZI</name>
<keyword evidence="18" id="KW-1185">Reference proteome</keyword>
<dbReference type="EC" id="2.3.1.20" evidence="5"/>
<keyword evidence="14" id="KW-0012">Acyltransferase</keyword>
<dbReference type="InParanoid" id="A0A3N4MCG7"/>
<comment type="catalytic activity">
    <reaction evidence="15">
        <text>an acyl-CoA + a 1,2-diacyl-sn-glycerol = a triacyl-sn-glycerol + CoA</text>
        <dbReference type="Rhea" id="RHEA:10868"/>
        <dbReference type="ChEBI" id="CHEBI:17815"/>
        <dbReference type="ChEBI" id="CHEBI:57287"/>
        <dbReference type="ChEBI" id="CHEBI:58342"/>
        <dbReference type="ChEBI" id="CHEBI:64615"/>
        <dbReference type="EC" id="2.3.1.20"/>
    </reaction>
</comment>
<dbReference type="PANTHER" id="PTHR12317:SF0">
    <property type="entry name" value="ACYLTRANSFERASE"/>
    <property type="match status" value="1"/>
</dbReference>
<dbReference type="InterPro" id="IPR007130">
    <property type="entry name" value="DAGAT"/>
</dbReference>
<evidence type="ECO:0000256" key="14">
    <source>
        <dbReference type="ARBA" id="ARBA00023315"/>
    </source>
</evidence>
<evidence type="ECO:0000256" key="4">
    <source>
        <dbReference type="ARBA" id="ARBA00005420"/>
    </source>
</evidence>
<accession>A0A3N4MCG7</accession>
<dbReference type="PANTHER" id="PTHR12317">
    <property type="entry name" value="DIACYLGLYCEROL O-ACYLTRANSFERASE"/>
    <property type="match status" value="1"/>
</dbReference>
<evidence type="ECO:0000256" key="7">
    <source>
        <dbReference type="ARBA" id="ARBA00022679"/>
    </source>
</evidence>
<evidence type="ECO:0000256" key="13">
    <source>
        <dbReference type="ARBA" id="ARBA00023136"/>
    </source>
</evidence>
<evidence type="ECO:0000256" key="11">
    <source>
        <dbReference type="ARBA" id="ARBA00022989"/>
    </source>
</evidence>
<evidence type="ECO:0000256" key="12">
    <source>
        <dbReference type="ARBA" id="ARBA00023098"/>
    </source>
</evidence>
<dbReference type="Proteomes" id="UP000267821">
    <property type="component" value="Unassembled WGS sequence"/>
</dbReference>
<dbReference type="FunCoup" id="A0A3N4MCG7">
    <property type="interactions" value="213"/>
</dbReference>
<protein>
    <recommendedName>
        <fullName evidence="5">diacylglycerol O-acyltransferase</fullName>
        <ecNumber evidence="5">2.3.1.20</ecNumber>
    </recommendedName>
</protein>
<evidence type="ECO:0000256" key="2">
    <source>
        <dbReference type="ARBA" id="ARBA00004771"/>
    </source>
</evidence>
<dbReference type="EMBL" id="ML121527">
    <property type="protein sequence ID" value="RPB29681.1"/>
    <property type="molecule type" value="Genomic_DNA"/>
</dbReference>
<proteinExistence type="inferred from homology"/>
<evidence type="ECO:0000256" key="1">
    <source>
        <dbReference type="ARBA" id="ARBA00004477"/>
    </source>
</evidence>
<comment type="similarity">
    <text evidence="4">Belongs to the diacylglycerol acyltransferase family.</text>
</comment>
<evidence type="ECO:0000313" key="18">
    <source>
        <dbReference type="Proteomes" id="UP000267821"/>
    </source>
</evidence>
<dbReference type="GO" id="GO:0019432">
    <property type="term" value="P:triglyceride biosynthetic process"/>
    <property type="evidence" value="ECO:0007669"/>
    <property type="project" value="TreeGrafter"/>
</dbReference>
<evidence type="ECO:0000256" key="10">
    <source>
        <dbReference type="ARBA" id="ARBA00022824"/>
    </source>
</evidence>
<organism evidence="17 18">
    <name type="scientific">Terfezia boudieri ATCC MYA-4762</name>
    <dbReference type="NCBI Taxonomy" id="1051890"/>
    <lineage>
        <taxon>Eukaryota</taxon>
        <taxon>Fungi</taxon>
        <taxon>Dikarya</taxon>
        <taxon>Ascomycota</taxon>
        <taxon>Pezizomycotina</taxon>
        <taxon>Pezizomycetes</taxon>
        <taxon>Pezizales</taxon>
        <taxon>Pezizaceae</taxon>
        <taxon>Terfezia</taxon>
    </lineage>
</organism>
<feature type="region of interest" description="Disordered" evidence="16">
    <location>
        <begin position="1"/>
        <end position="73"/>
    </location>
</feature>
<gene>
    <name evidence="17" type="ORF">L211DRAFT_832391</name>
</gene>
<keyword evidence="7" id="KW-0808">Transferase</keyword>
<comment type="subcellular location">
    <subcellularLocation>
        <location evidence="1">Endoplasmic reticulum membrane</location>
        <topology evidence="1">Multi-pass membrane protein</topology>
    </subcellularLocation>
</comment>
<evidence type="ECO:0000313" key="17">
    <source>
        <dbReference type="EMBL" id="RPB29681.1"/>
    </source>
</evidence>
<evidence type="ECO:0000256" key="3">
    <source>
        <dbReference type="ARBA" id="ARBA00005189"/>
    </source>
</evidence>
<evidence type="ECO:0000256" key="8">
    <source>
        <dbReference type="ARBA" id="ARBA00022692"/>
    </source>
</evidence>
<keyword evidence="9" id="KW-0319">Glycerol metabolism</keyword>
<keyword evidence="6" id="KW-0444">Lipid biosynthesis</keyword>
<evidence type="ECO:0000256" key="6">
    <source>
        <dbReference type="ARBA" id="ARBA00022516"/>
    </source>
</evidence>
<dbReference type="Pfam" id="PF03982">
    <property type="entry name" value="DAGAT"/>
    <property type="match status" value="2"/>
</dbReference>
<dbReference type="AlphaFoldDB" id="A0A3N4MCG7"/>
<dbReference type="OrthoDB" id="264532at2759"/>
<keyword evidence="13" id="KW-0472">Membrane</keyword>
<dbReference type="GO" id="GO:0005789">
    <property type="term" value="C:endoplasmic reticulum membrane"/>
    <property type="evidence" value="ECO:0007669"/>
    <property type="project" value="UniProtKB-SubCell"/>
</dbReference>
<keyword evidence="8" id="KW-0812">Transmembrane</keyword>
<feature type="compositionally biased region" description="Basic and acidic residues" evidence="16">
    <location>
        <begin position="30"/>
        <end position="39"/>
    </location>
</feature>
<keyword evidence="10" id="KW-0256">Endoplasmic reticulum</keyword>
<evidence type="ECO:0000256" key="15">
    <source>
        <dbReference type="ARBA" id="ARBA00048109"/>
    </source>
</evidence>
<dbReference type="GO" id="GO:0006071">
    <property type="term" value="P:glycerol metabolic process"/>
    <property type="evidence" value="ECO:0007669"/>
    <property type="project" value="UniProtKB-KW"/>
</dbReference>
<comment type="pathway">
    <text evidence="3">Lipid metabolism.</text>
</comment>
<sequence length="577" mass="64864">MTSLAPPAQYLRPPTPDPSSPAESQLDGGEFFHETDYQKASEAYSSYRGLDAGVAGEENLESETEGEEDEELAEVWPEPKEDEHAYVAGEGGVRRRRTVHGVMNQNGEDKVANGQAHETTKRRIRFAPLRIPLRRRLQTLSVLWHELTLPLLLTLFYTSLINPLFWPLLLPYLLHLLLSTSHSNGSPPYIRSHYLRSLPIWKYFNAYFPITLHRMVALDPEMNYIFGYQPHGIISIGAFGCFSTDDGVQGGVDGEGYACTPAGGFGRLFPGIKNTLLTLEGNFRVPFYREYLLAMGLGSVSKRSCEALLGGRYQDTIPRKDGGCEGWKKEWDGGDDGDGEWTWRSILPYLNPISWWSFMINLWVSLVASFVPKRLYPYLPRQPAAPGAPTTTPTTAGELTPSLPKGNAITIVLGGAHESLLTLPQTYRIILRKRRGFLKLALTNPNTALVPVLAFGENDLYETLVPERGTWLDKAQKGAKRWFGWTVPVFWARGVFNYDVGLVPFRAGVEVVCGRPVVPRRWRGGVERGMCGDKVKDITEEEVVELQEEYIAELKMVWEEWKDVFAPGRRGELEIVE</sequence>
<keyword evidence="12" id="KW-0443">Lipid metabolism</keyword>
<keyword evidence="11" id="KW-1133">Transmembrane helix</keyword>
<evidence type="ECO:0000256" key="5">
    <source>
        <dbReference type="ARBA" id="ARBA00013244"/>
    </source>
</evidence>
<reference evidence="17 18" key="1">
    <citation type="journal article" date="2018" name="Nat. Ecol. Evol.">
        <title>Pezizomycetes genomes reveal the molecular basis of ectomycorrhizal truffle lifestyle.</title>
        <authorList>
            <person name="Murat C."/>
            <person name="Payen T."/>
            <person name="Noel B."/>
            <person name="Kuo A."/>
            <person name="Morin E."/>
            <person name="Chen J."/>
            <person name="Kohler A."/>
            <person name="Krizsan K."/>
            <person name="Balestrini R."/>
            <person name="Da Silva C."/>
            <person name="Montanini B."/>
            <person name="Hainaut M."/>
            <person name="Levati E."/>
            <person name="Barry K.W."/>
            <person name="Belfiori B."/>
            <person name="Cichocki N."/>
            <person name="Clum A."/>
            <person name="Dockter R.B."/>
            <person name="Fauchery L."/>
            <person name="Guy J."/>
            <person name="Iotti M."/>
            <person name="Le Tacon F."/>
            <person name="Lindquist E.A."/>
            <person name="Lipzen A."/>
            <person name="Malagnac F."/>
            <person name="Mello A."/>
            <person name="Molinier V."/>
            <person name="Miyauchi S."/>
            <person name="Poulain J."/>
            <person name="Riccioni C."/>
            <person name="Rubini A."/>
            <person name="Sitrit Y."/>
            <person name="Splivallo R."/>
            <person name="Traeger S."/>
            <person name="Wang M."/>
            <person name="Zifcakova L."/>
            <person name="Wipf D."/>
            <person name="Zambonelli A."/>
            <person name="Paolocci F."/>
            <person name="Nowrousian M."/>
            <person name="Ottonello S."/>
            <person name="Baldrian P."/>
            <person name="Spatafora J.W."/>
            <person name="Henrissat B."/>
            <person name="Nagy L.G."/>
            <person name="Aury J.M."/>
            <person name="Wincker P."/>
            <person name="Grigoriev I.V."/>
            <person name="Bonfante P."/>
            <person name="Martin F.M."/>
        </authorList>
    </citation>
    <scope>NUCLEOTIDE SEQUENCE [LARGE SCALE GENOMIC DNA]</scope>
    <source>
        <strain evidence="17 18">ATCC MYA-4762</strain>
    </source>
</reference>
<comment type="pathway">
    <text evidence="2">Glycerolipid metabolism; triacylglycerol biosynthesis.</text>
</comment>
<dbReference type="GO" id="GO:0004144">
    <property type="term" value="F:diacylglycerol O-acyltransferase activity"/>
    <property type="evidence" value="ECO:0007669"/>
    <property type="project" value="UniProtKB-EC"/>
</dbReference>